<name>A0ABT8F810_9BACT</name>
<dbReference type="EMBL" id="JAUHJS010000006">
    <property type="protein sequence ID" value="MDN4166374.1"/>
    <property type="molecule type" value="Genomic_DNA"/>
</dbReference>
<comment type="caution">
    <text evidence="3">The sequence shown here is derived from an EMBL/GenBank/DDBJ whole genome shotgun (WGS) entry which is preliminary data.</text>
</comment>
<evidence type="ECO:0000313" key="4">
    <source>
        <dbReference type="Proteomes" id="UP001168552"/>
    </source>
</evidence>
<feature type="transmembrane region" description="Helical" evidence="2">
    <location>
        <begin position="38"/>
        <end position="55"/>
    </location>
</feature>
<evidence type="ECO:0000313" key="3">
    <source>
        <dbReference type="EMBL" id="MDN4166374.1"/>
    </source>
</evidence>
<gene>
    <name evidence="3" type="ORF">QWY31_12760</name>
</gene>
<keyword evidence="4" id="KW-1185">Reference proteome</keyword>
<organism evidence="3 4">
    <name type="scientific">Shiella aurantiaca</name>
    <dbReference type="NCBI Taxonomy" id="3058365"/>
    <lineage>
        <taxon>Bacteria</taxon>
        <taxon>Pseudomonadati</taxon>
        <taxon>Bacteroidota</taxon>
        <taxon>Cytophagia</taxon>
        <taxon>Cytophagales</taxon>
        <taxon>Shiellaceae</taxon>
        <taxon>Shiella</taxon>
    </lineage>
</organism>
<feature type="region of interest" description="Disordered" evidence="1">
    <location>
        <begin position="140"/>
        <end position="163"/>
    </location>
</feature>
<feature type="transmembrane region" description="Helical" evidence="2">
    <location>
        <begin position="12"/>
        <end position="31"/>
    </location>
</feature>
<protein>
    <submittedName>
        <fullName evidence="3">Uncharacterized protein</fullName>
    </submittedName>
</protein>
<sequence>MNATHLHLLVNHFPVIGSIIGVLIMAAGLLLRNEMIKKTALVVFVGAGIFTGIAYKTGEESEHAIESVPGFSEYYLEEHEETAEGAAPFMYAMAAISLASLVLIHKKHKRAKISTYLSMTLGIITMILMIQVGNLGGKIRRPDIRDNNQTPIENPSSEHEEEH</sequence>
<evidence type="ECO:0000256" key="1">
    <source>
        <dbReference type="SAM" id="MobiDB-lite"/>
    </source>
</evidence>
<dbReference type="Proteomes" id="UP001168552">
    <property type="component" value="Unassembled WGS sequence"/>
</dbReference>
<accession>A0ABT8F810</accession>
<evidence type="ECO:0000256" key="2">
    <source>
        <dbReference type="SAM" id="Phobius"/>
    </source>
</evidence>
<keyword evidence="2" id="KW-1133">Transmembrane helix</keyword>
<keyword evidence="2" id="KW-0472">Membrane</keyword>
<reference evidence="3" key="1">
    <citation type="submission" date="2023-06" db="EMBL/GenBank/DDBJ databases">
        <title>Cytophagales bacterium Strain LB-30, isolated from soil.</title>
        <authorList>
            <person name="Liu B."/>
        </authorList>
    </citation>
    <scope>NUCLEOTIDE SEQUENCE</scope>
    <source>
        <strain evidence="3">LB-30</strain>
    </source>
</reference>
<feature type="transmembrane region" description="Helical" evidence="2">
    <location>
        <begin position="85"/>
        <end position="104"/>
    </location>
</feature>
<feature type="transmembrane region" description="Helical" evidence="2">
    <location>
        <begin position="116"/>
        <end position="133"/>
    </location>
</feature>
<keyword evidence="2" id="KW-0812">Transmembrane</keyword>
<proteinExistence type="predicted"/>
<dbReference type="RefSeq" id="WP_320004910.1">
    <property type="nucleotide sequence ID" value="NZ_JAUHJS010000006.1"/>
</dbReference>